<dbReference type="InterPro" id="IPR011990">
    <property type="entry name" value="TPR-like_helical_dom_sf"/>
</dbReference>
<protein>
    <recommendedName>
        <fullName evidence="4">Tetratricopeptide repeat protein</fullName>
    </recommendedName>
</protein>
<keyword evidence="3" id="KW-1185">Reference proteome</keyword>
<dbReference type="SMART" id="SM00028">
    <property type="entry name" value="TPR"/>
    <property type="match status" value="6"/>
</dbReference>
<dbReference type="SUPFAM" id="SSF81901">
    <property type="entry name" value="HCP-like"/>
    <property type="match status" value="1"/>
</dbReference>
<evidence type="ECO:0008006" key="4">
    <source>
        <dbReference type="Google" id="ProtNLM"/>
    </source>
</evidence>
<accession>A0A098G2J8</accession>
<dbReference type="AlphaFoldDB" id="A0A098G2J8"/>
<dbReference type="Pfam" id="PF13432">
    <property type="entry name" value="TPR_16"/>
    <property type="match status" value="1"/>
</dbReference>
<dbReference type="RefSeq" id="WP_045094923.1">
    <property type="nucleotide sequence ID" value="NZ_LN614827.1"/>
</dbReference>
<feature type="repeat" description="TPR" evidence="1">
    <location>
        <begin position="222"/>
        <end position="255"/>
    </location>
</feature>
<name>A0A098G2J8_9GAMM</name>
<evidence type="ECO:0000313" key="3">
    <source>
        <dbReference type="Proteomes" id="UP000032430"/>
    </source>
</evidence>
<dbReference type="EMBL" id="LN614827">
    <property type="protein sequence ID" value="CEG56211.1"/>
    <property type="molecule type" value="Genomic_DNA"/>
</dbReference>
<evidence type="ECO:0000313" key="2">
    <source>
        <dbReference type="EMBL" id="CEG56211.1"/>
    </source>
</evidence>
<dbReference type="PANTHER" id="PTHR12558">
    <property type="entry name" value="CELL DIVISION CYCLE 16,23,27"/>
    <property type="match status" value="1"/>
</dbReference>
<dbReference type="Pfam" id="PF14559">
    <property type="entry name" value="TPR_19"/>
    <property type="match status" value="1"/>
</dbReference>
<dbReference type="OrthoDB" id="5648912at2"/>
<evidence type="ECO:0000256" key="1">
    <source>
        <dbReference type="PROSITE-ProRule" id="PRU00339"/>
    </source>
</evidence>
<dbReference type="KEGG" id="lfa:LFA_0762"/>
<dbReference type="Gene3D" id="1.25.40.10">
    <property type="entry name" value="Tetratricopeptide repeat domain"/>
    <property type="match status" value="3"/>
</dbReference>
<dbReference type="STRING" id="1212491.LFA_0762"/>
<reference evidence="3" key="1">
    <citation type="submission" date="2014-09" db="EMBL/GenBank/DDBJ databases">
        <authorList>
            <person name="Gomez-Valero L."/>
        </authorList>
    </citation>
    <scope>NUCLEOTIDE SEQUENCE [LARGE SCALE GENOMIC DNA]</scope>
    <source>
        <strain evidence="3">ATCC700992</strain>
    </source>
</reference>
<gene>
    <name evidence="2" type="ORF">LFA_0762</name>
</gene>
<feature type="repeat" description="TPR" evidence="1">
    <location>
        <begin position="122"/>
        <end position="155"/>
    </location>
</feature>
<dbReference type="InterPro" id="IPR019734">
    <property type="entry name" value="TPR_rpt"/>
</dbReference>
<proteinExistence type="predicted"/>
<dbReference type="HOGENOM" id="CLU_061380_0_0_6"/>
<keyword evidence="1" id="KW-0802">TPR repeat</keyword>
<dbReference type="PANTHER" id="PTHR12558:SF13">
    <property type="entry name" value="CELL DIVISION CYCLE PROTEIN 27 HOMOLOG"/>
    <property type="match status" value="1"/>
</dbReference>
<dbReference type="PROSITE" id="PS50293">
    <property type="entry name" value="TPR_REGION"/>
    <property type="match status" value="1"/>
</dbReference>
<dbReference type="PROSITE" id="PS50005">
    <property type="entry name" value="TPR"/>
    <property type="match status" value="2"/>
</dbReference>
<sequence length="368" mass="41945">MHTQQMPDTLERYLSFLKQDENNLSLLVEISSLYLEHDNLELAQSYLDKAKAIDHDACLGHQGLLYLSQGQLPQAENCFVEALKYMDTPALRYNLGCIYFINQDLEKAWEVLAPLLDGDHHPEADLLMARILHRQDSMDEAISLVENILELNPNDAEALGFLSLLYFDLQEETLAKETSIRALELSVDNYDAKLVNIMIRLMTQETSIEEIETLLQISPQDSRLWFALGTTYMAQGEFNSAESILRKAIEIYPEFYDCYISLAWCQLLNDHINEAQKTYENAAVLADELADAWGGLALVHVLKEDLVKAEQFIDKANGLEPECFLTEIAQSIYFNHKNPEKAKKKLVKALKNHAMPINEKLSLFIEGL</sequence>
<organism evidence="2 3">
    <name type="scientific">Legionella fallonii LLAP-10</name>
    <dbReference type="NCBI Taxonomy" id="1212491"/>
    <lineage>
        <taxon>Bacteria</taxon>
        <taxon>Pseudomonadati</taxon>
        <taxon>Pseudomonadota</taxon>
        <taxon>Gammaproteobacteria</taxon>
        <taxon>Legionellales</taxon>
        <taxon>Legionellaceae</taxon>
        <taxon>Legionella</taxon>
    </lineage>
</organism>
<dbReference type="SUPFAM" id="SSF48452">
    <property type="entry name" value="TPR-like"/>
    <property type="match status" value="1"/>
</dbReference>
<dbReference type="Proteomes" id="UP000032430">
    <property type="component" value="Chromosome I"/>
</dbReference>